<dbReference type="Proteomes" id="UP000176228">
    <property type="component" value="Unassembled WGS sequence"/>
</dbReference>
<evidence type="ECO:0000313" key="2">
    <source>
        <dbReference type="EMBL" id="OGG33919.1"/>
    </source>
</evidence>
<sequence>MLVRTQILLDEEQKLNLEKIAALEGISMSELIRQTLKGKIKADFVKNKEKILDRQYRAFRTWIKGAVPGPGDSEYDKYAYDL</sequence>
<evidence type="ECO:0000259" key="1">
    <source>
        <dbReference type="Pfam" id="PF01402"/>
    </source>
</evidence>
<dbReference type="SUPFAM" id="SSF47598">
    <property type="entry name" value="Ribbon-helix-helix"/>
    <property type="match status" value="1"/>
</dbReference>
<dbReference type="AlphaFoldDB" id="A0A1F6BAD8"/>
<dbReference type="InterPro" id="IPR002145">
    <property type="entry name" value="CopG"/>
</dbReference>
<dbReference type="InterPro" id="IPR010985">
    <property type="entry name" value="Ribbon_hlx_hlx"/>
</dbReference>
<evidence type="ECO:0000313" key="3">
    <source>
        <dbReference type="Proteomes" id="UP000176228"/>
    </source>
</evidence>
<feature type="domain" description="Ribbon-helix-helix protein CopG" evidence="1">
    <location>
        <begin position="3"/>
        <end position="36"/>
    </location>
</feature>
<comment type="caution">
    <text evidence="2">The sequence shown here is derived from an EMBL/GenBank/DDBJ whole genome shotgun (WGS) entry which is preliminary data.</text>
</comment>
<dbReference type="GO" id="GO:0006355">
    <property type="term" value="P:regulation of DNA-templated transcription"/>
    <property type="evidence" value="ECO:0007669"/>
    <property type="project" value="InterPro"/>
</dbReference>
<gene>
    <name evidence="2" type="ORF">A2968_07555</name>
</gene>
<dbReference type="STRING" id="1798391.A2968_07555"/>
<name>A0A1F6BAD8_9BACT</name>
<dbReference type="EMBL" id="MFJU01000038">
    <property type="protein sequence ID" value="OGG33919.1"/>
    <property type="molecule type" value="Genomic_DNA"/>
</dbReference>
<reference evidence="2 3" key="1">
    <citation type="journal article" date="2016" name="Nat. Commun.">
        <title>Thousands of microbial genomes shed light on interconnected biogeochemical processes in an aquifer system.</title>
        <authorList>
            <person name="Anantharaman K."/>
            <person name="Brown C.T."/>
            <person name="Hug L.A."/>
            <person name="Sharon I."/>
            <person name="Castelle C.J."/>
            <person name="Probst A.J."/>
            <person name="Thomas B.C."/>
            <person name="Singh A."/>
            <person name="Wilkins M.J."/>
            <person name="Karaoz U."/>
            <person name="Brodie E.L."/>
            <person name="Williams K.H."/>
            <person name="Hubbard S.S."/>
            <person name="Banfield J.F."/>
        </authorList>
    </citation>
    <scope>NUCLEOTIDE SEQUENCE [LARGE SCALE GENOMIC DNA]</scope>
</reference>
<accession>A0A1F6BAD8</accession>
<dbReference type="Pfam" id="PF01402">
    <property type="entry name" value="RHH_1"/>
    <property type="match status" value="1"/>
</dbReference>
<proteinExistence type="predicted"/>
<organism evidence="2 3">
    <name type="scientific">Candidatus Gottesmanbacteria bacterium RIFCSPLOWO2_01_FULL_42_22</name>
    <dbReference type="NCBI Taxonomy" id="1798391"/>
    <lineage>
        <taxon>Bacteria</taxon>
        <taxon>Candidatus Gottesmaniibacteriota</taxon>
    </lineage>
</organism>
<protein>
    <recommendedName>
        <fullName evidence="1">Ribbon-helix-helix protein CopG domain-containing protein</fullName>
    </recommendedName>
</protein>